<dbReference type="InterPro" id="IPR045851">
    <property type="entry name" value="AMP-bd_C_sf"/>
</dbReference>
<feature type="region of interest" description="Disordered" evidence="3">
    <location>
        <begin position="1"/>
        <end position="20"/>
    </location>
</feature>
<proteinExistence type="inferred from homology"/>
<evidence type="ECO:0000256" key="3">
    <source>
        <dbReference type="SAM" id="MobiDB-lite"/>
    </source>
</evidence>
<dbReference type="PROSITE" id="PS00455">
    <property type="entry name" value="AMP_BINDING"/>
    <property type="match status" value="1"/>
</dbReference>
<accession>A0ABW2SS19</accession>
<feature type="domain" description="AMP-dependent synthetase/ligase" evidence="4">
    <location>
        <begin position="43"/>
        <end position="407"/>
    </location>
</feature>
<evidence type="ECO:0000256" key="2">
    <source>
        <dbReference type="ARBA" id="ARBA00022598"/>
    </source>
</evidence>
<dbReference type="Proteomes" id="UP001596514">
    <property type="component" value="Unassembled WGS sequence"/>
</dbReference>
<dbReference type="Gene3D" id="3.40.50.12780">
    <property type="entry name" value="N-terminal domain of ligase-like"/>
    <property type="match status" value="1"/>
</dbReference>
<dbReference type="SUPFAM" id="SSF56801">
    <property type="entry name" value="Acetyl-CoA synthetase-like"/>
    <property type="match status" value="1"/>
</dbReference>
<dbReference type="InterPro" id="IPR025110">
    <property type="entry name" value="AMP-bd_C"/>
</dbReference>
<evidence type="ECO:0000313" key="7">
    <source>
        <dbReference type="Proteomes" id="UP001596514"/>
    </source>
</evidence>
<feature type="domain" description="AMP-binding enzyme C-terminal" evidence="5">
    <location>
        <begin position="458"/>
        <end position="533"/>
    </location>
</feature>
<reference evidence="7" key="1">
    <citation type="journal article" date="2019" name="Int. J. Syst. Evol. Microbiol.">
        <title>The Global Catalogue of Microorganisms (GCM) 10K type strain sequencing project: providing services to taxonomists for standard genome sequencing and annotation.</title>
        <authorList>
            <consortium name="The Broad Institute Genomics Platform"/>
            <consortium name="The Broad Institute Genome Sequencing Center for Infectious Disease"/>
            <person name="Wu L."/>
            <person name="Ma J."/>
        </authorList>
    </citation>
    <scope>NUCLEOTIDE SEQUENCE [LARGE SCALE GENOMIC DNA]</scope>
    <source>
        <strain evidence="7">JCM 10083</strain>
    </source>
</reference>
<dbReference type="EMBL" id="JBHTEE010000001">
    <property type="protein sequence ID" value="MFC7599093.1"/>
    <property type="molecule type" value="Genomic_DNA"/>
</dbReference>
<dbReference type="Pfam" id="PF00501">
    <property type="entry name" value="AMP-binding"/>
    <property type="match status" value="1"/>
</dbReference>
<name>A0ABW2SS19_9ACTN</name>
<gene>
    <name evidence="6" type="ORF">ACFQVD_03090</name>
</gene>
<evidence type="ECO:0000256" key="1">
    <source>
        <dbReference type="ARBA" id="ARBA00006432"/>
    </source>
</evidence>
<dbReference type="InterPro" id="IPR000873">
    <property type="entry name" value="AMP-dep_synth/lig_dom"/>
</dbReference>
<protein>
    <submittedName>
        <fullName evidence="6">AMP-binding protein</fullName>
    </submittedName>
</protein>
<dbReference type="PANTHER" id="PTHR43201:SF5">
    <property type="entry name" value="MEDIUM-CHAIN ACYL-COA LIGASE ACSF2, MITOCHONDRIAL"/>
    <property type="match status" value="1"/>
</dbReference>
<dbReference type="Pfam" id="PF13193">
    <property type="entry name" value="AMP-binding_C"/>
    <property type="match status" value="1"/>
</dbReference>
<evidence type="ECO:0000259" key="4">
    <source>
        <dbReference type="Pfam" id="PF00501"/>
    </source>
</evidence>
<dbReference type="RefSeq" id="WP_343963400.1">
    <property type="nucleotide sequence ID" value="NZ_BAAAGK010000017.1"/>
</dbReference>
<organism evidence="6 7">
    <name type="scientific">Streptosporangium amethystogenes subsp. fukuiense</name>
    <dbReference type="NCBI Taxonomy" id="698418"/>
    <lineage>
        <taxon>Bacteria</taxon>
        <taxon>Bacillati</taxon>
        <taxon>Actinomycetota</taxon>
        <taxon>Actinomycetes</taxon>
        <taxon>Streptosporangiales</taxon>
        <taxon>Streptosporangiaceae</taxon>
        <taxon>Streptosporangium</taxon>
    </lineage>
</organism>
<evidence type="ECO:0000259" key="5">
    <source>
        <dbReference type="Pfam" id="PF13193"/>
    </source>
</evidence>
<dbReference type="Gene3D" id="3.30.300.30">
    <property type="match status" value="1"/>
</dbReference>
<dbReference type="InterPro" id="IPR042099">
    <property type="entry name" value="ANL_N_sf"/>
</dbReference>
<dbReference type="PANTHER" id="PTHR43201">
    <property type="entry name" value="ACYL-COA SYNTHETASE"/>
    <property type="match status" value="1"/>
</dbReference>
<keyword evidence="2" id="KW-0436">Ligase</keyword>
<dbReference type="InterPro" id="IPR020845">
    <property type="entry name" value="AMP-binding_CS"/>
</dbReference>
<comment type="similarity">
    <text evidence="1">Belongs to the ATP-dependent AMP-binding enzyme family.</text>
</comment>
<sequence length="551" mass="59300">MTPTPYAHPVGEAGEPRPPLTRSWWPAEVTSPLADLTVGAALRAAAQDSPGSVALVEGVPDAARRRRWTFAQLLEQAEAVARGLLARFGPGERVAVWADNLPEWVLLEYGAALAGITIVTVNPALRAEELRHVLRQSRAAGVFLVPGYRGSDLAGILAKVRPDLPGLREVVSFADWDRFLSAGRPDTPLPRVAPGSAAQVQYTSGTTGTPKGAVLHHRGIVNNARLYAERCRLTPGGVQVSPMPLFHTAGCVVSVLGALAVRGTLVLPSAFDPALMLHLVESERADTLIGVPTMLIGMLDHPEFTRTDVSGLTRVISGGAVVPPELVRRIETRTPAVVSVLFAQTEASPVITATSSEDGGQDRMETLGRPLPHTEVRIVDPSDGTTLPVGTVGELCTRGYHVMTGYFDDAVATMSAIDADGWLHTGDLASMDERGYCRIEGRLKEMIIRGGENIYPREIENVIFQHPDVADVAVVGVPDDTWGEQVAAFVRPAPGRTPDVAGLREYCLARLARHKVPKQWSVVEALPLTASGKVQKFRLRERLTGERTHRS</sequence>
<keyword evidence="7" id="KW-1185">Reference proteome</keyword>
<comment type="caution">
    <text evidence="6">The sequence shown here is derived from an EMBL/GenBank/DDBJ whole genome shotgun (WGS) entry which is preliminary data.</text>
</comment>
<evidence type="ECO:0000313" key="6">
    <source>
        <dbReference type="EMBL" id="MFC7599093.1"/>
    </source>
</evidence>